<keyword evidence="6" id="KW-0970">Cilium biogenesis/degradation</keyword>
<dbReference type="FunCoup" id="W5N3E1">
    <property type="interactions" value="24"/>
</dbReference>
<accession>W5N3E1</accession>
<comment type="similarity">
    <text evidence="10">Belongs to the DNAAF19/PR46b family.</text>
</comment>
<comment type="subcellular location">
    <subcellularLocation>
        <location evidence="2">Cell projection</location>
        <location evidence="2">Cilium</location>
        <location evidence="2">Flagellum</location>
    </subcellularLocation>
    <subcellularLocation>
        <location evidence="3">Cytoplasm</location>
    </subcellularLocation>
</comment>
<evidence type="ECO:0000256" key="6">
    <source>
        <dbReference type="ARBA" id="ARBA00022794"/>
    </source>
</evidence>
<reference evidence="13" key="2">
    <citation type="submission" date="2025-08" db="UniProtKB">
        <authorList>
            <consortium name="Ensembl"/>
        </authorList>
    </citation>
    <scope>IDENTIFICATION</scope>
</reference>
<evidence type="ECO:0000256" key="7">
    <source>
        <dbReference type="ARBA" id="ARBA00022846"/>
    </source>
</evidence>
<dbReference type="AlphaFoldDB" id="W5N3E1"/>
<dbReference type="GO" id="GO:0031514">
    <property type="term" value="C:motile cilium"/>
    <property type="evidence" value="ECO:0007669"/>
    <property type="project" value="UniProtKB-SubCell"/>
</dbReference>
<name>W5N3E1_LEPOC</name>
<dbReference type="GO" id="GO:0005576">
    <property type="term" value="C:extracellular region"/>
    <property type="evidence" value="ECO:0007669"/>
    <property type="project" value="GOC"/>
</dbReference>
<dbReference type="GO" id="GO:0007368">
    <property type="term" value="P:determination of left/right symmetry"/>
    <property type="evidence" value="ECO:0000318"/>
    <property type="project" value="GO_Central"/>
</dbReference>
<dbReference type="InParanoid" id="W5N3E1"/>
<dbReference type="Pfam" id="PF15867">
    <property type="entry name" value="Dynein_attach_N"/>
    <property type="match status" value="1"/>
</dbReference>
<reference evidence="14" key="1">
    <citation type="submission" date="2011-12" db="EMBL/GenBank/DDBJ databases">
        <title>The Draft Genome of Lepisosteus oculatus.</title>
        <authorList>
            <consortium name="The Broad Institute Genome Assembly &amp; Analysis Group"/>
            <consortium name="Computational R&amp;D Group"/>
            <consortium name="and Sequencing Platform"/>
            <person name="Di Palma F."/>
            <person name="Alfoldi J."/>
            <person name="Johnson J."/>
            <person name="Berlin A."/>
            <person name="Gnerre S."/>
            <person name="Jaffe D."/>
            <person name="MacCallum I."/>
            <person name="Young S."/>
            <person name="Walker B.J."/>
            <person name="Lander E.S."/>
            <person name="Lindblad-Toh K."/>
        </authorList>
    </citation>
    <scope>NUCLEOTIDE SEQUENCE [LARGE SCALE GENOMIC DNA]</scope>
</reference>
<comment type="function">
    <text evidence="1">Dynein-attachment factor required for cilia motility.</text>
</comment>
<dbReference type="HOGENOM" id="CLU_085512_0_0_1"/>
<evidence type="ECO:0000313" key="14">
    <source>
        <dbReference type="Proteomes" id="UP000018468"/>
    </source>
</evidence>
<keyword evidence="14" id="KW-1185">Reference proteome</keyword>
<dbReference type="Proteomes" id="UP000018468">
    <property type="component" value="Linkage group LG15"/>
</dbReference>
<evidence type="ECO:0000256" key="5">
    <source>
        <dbReference type="ARBA" id="ARBA00022490"/>
    </source>
</evidence>
<comment type="subunit">
    <text evidence="4">Homodimer.</text>
</comment>
<evidence type="ECO:0000256" key="8">
    <source>
        <dbReference type="ARBA" id="ARBA00023069"/>
    </source>
</evidence>
<evidence type="ECO:0000256" key="4">
    <source>
        <dbReference type="ARBA" id="ARBA00011738"/>
    </source>
</evidence>
<evidence type="ECO:0000256" key="10">
    <source>
        <dbReference type="ARBA" id="ARBA00049986"/>
    </source>
</evidence>
<evidence type="ECO:0000259" key="12">
    <source>
        <dbReference type="Pfam" id="PF15867"/>
    </source>
</evidence>
<keyword evidence="8" id="KW-0969">Cilium</keyword>
<dbReference type="GeneTree" id="ENSGT00390000004038"/>
<dbReference type="InterPro" id="IPR042422">
    <property type="entry name" value="CC103"/>
</dbReference>
<dbReference type="InterPro" id="IPR025986">
    <property type="entry name" value="RPAP3-like_C"/>
</dbReference>
<dbReference type="PANTHER" id="PTHR28572">
    <property type="entry name" value="COILED-COIL DOMAIN-CONTAINING PROTEIN 103"/>
    <property type="match status" value="1"/>
</dbReference>
<reference evidence="13" key="3">
    <citation type="submission" date="2025-09" db="UniProtKB">
        <authorList>
            <consortium name="Ensembl"/>
        </authorList>
    </citation>
    <scope>IDENTIFICATION</scope>
</reference>
<dbReference type="OMA" id="YRNWRRH"/>
<evidence type="ECO:0000259" key="11">
    <source>
        <dbReference type="Pfam" id="PF13877"/>
    </source>
</evidence>
<feature type="domain" description="RNA-polymerase II-associated protein 3-like C-terminal" evidence="11">
    <location>
        <begin position="97"/>
        <end position="187"/>
    </location>
</feature>
<dbReference type="Bgee" id="ENSLOCG00000012314">
    <property type="expression patterns" value="Expressed in ovary and 11 other cell types or tissues"/>
</dbReference>
<protein>
    <submittedName>
        <fullName evidence="13">Coiled-coil domain containing 103</fullName>
    </submittedName>
</protein>
<keyword evidence="7" id="KW-0282">Flagellum</keyword>
<dbReference type="Ensembl" id="ENSLOCT00000015179.1">
    <property type="protein sequence ID" value="ENSLOCP00000015150.1"/>
    <property type="gene ID" value="ENSLOCG00000012314.1"/>
</dbReference>
<dbReference type="GO" id="GO:0036159">
    <property type="term" value="P:inner dynein arm assembly"/>
    <property type="evidence" value="ECO:0000318"/>
    <property type="project" value="GO_Central"/>
</dbReference>
<feature type="domain" description="Dynein attachment factor N-terminal" evidence="12">
    <location>
        <begin position="7"/>
        <end position="74"/>
    </location>
</feature>
<dbReference type="GO" id="GO:0036157">
    <property type="term" value="C:outer dynein arm"/>
    <property type="evidence" value="ECO:0007669"/>
    <property type="project" value="InterPro"/>
</dbReference>
<sequence>MEQAEGIDFAALERELRAALEADRRYQRENDAKFRAVRQQVGSYEEFRDIVLASHLKPLERKDKAGAPRKQPWNSLALGSGQKELPDYGRIEESEFQPRTAAEFNRDWRRCRQSSAEKYRLLLALGGEQLGRIFSTEIGFGLLGEFLLVLSENFTPGDEVGITEVLRGLAQTQRFSLNVAFLSQTEREGSRQLFEKLLAAADTAGAMDDKTLLRPTQDNGTEKVKNTVKELRDLMQLYKLS</sequence>
<dbReference type="GO" id="GO:0090660">
    <property type="term" value="P:cerebrospinal fluid circulation"/>
    <property type="evidence" value="ECO:0007669"/>
    <property type="project" value="Ensembl"/>
</dbReference>
<dbReference type="Pfam" id="PF13877">
    <property type="entry name" value="RPAP3_C"/>
    <property type="match status" value="1"/>
</dbReference>
<dbReference type="PANTHER" id="PTHR28572:SF1">
    <property type="entry name" value="COILED-COIL DOMAIN-CONTAINING PROTEIN 103"/>
    <property type="match status" value="1"/>
</dbReference>
<dbReference type="GO" id="GO:0001947">
    <property type="term" value="P:heart looping"/>
    <property type="evidence" value="ECO:0007669"/>
    <property type="project" value="Ensembl"/>
</dbReference>
<dbReference type="STRING" id="7918.ENSLOCP00000015150"/>
<evidence type="ECO:0000256" key="1">
    <source>
        <dbReference type="ARBA" id="ARBA00004048"/>
    </source>
</evidence>
<proteinExistence type="inferred from homology"/>
<organism evidence="13 14">
    <name type="scientific">Lepisosteus oculatus</name>
    <name type="common">Spotted gar</name>
    <dbReference type="NCBI Taxonomy" id="7918"/>
    <lineage>
        <taxon>Eukaryota</taxon>
        <taxon>Metazoa</taxon>
        <taxon>Chordata</taxon>
        <taxon>Craniata</taxon>
        <taxon>Vertebrata</taxon>
        <taxon>Euteleostomi</taxon>
        <taxon>Actinopterygii</taxon>
        <taxon>Neopterygii</taxon>
        <taxon>Holostei</taxon>
        <taxon>Semionotiformes</taxon>
        <taxon>Lepisosteidae</taxon>
        <taxon>Lepisosteus</taxon>
    </lineage>
</organism>
<keyword evidence="9" id="KW-0966">Cell projection</keyword>
<dbReference type="eggNOG" id="ENOG502RY3P">
    <property type="taxonomic scope" value="Eukaryota"/>
</dbReference>
<evidence type="ECO:0000256" key="2">
    <source>
        <dbReference type="ARBA" id="ARBA00004230"/>
    </source>
</evidence>
<keyword evidence="5" id="KW-0963">Cytoplasm</keyword>
<dbReference type="GO" id="GO:0003146">
    <property type="term" value="P:heart jogging"/>
    <property type="evidence" value="ECO:0007669"/>
    <property type="project" value="Ensembl"/>
</dbReference>
<dbReference type="InterPro" id="IPR031733">
    <property type="entry name" value="Dynein_attach_N"/>
</dbReference>
<evidence type="ECO:0000313" key="13">
    <source>
        <dbReference type="Ensembl" id="ENSLOCP00000015150.1"/>
    </source>
</evidence>
<dbReference type="GO" id="GO:0003351">
    <property type="term" value="P:epithelial cilium movement involved in extracellular fluid movement"/>
    <property type="evidence" value="ECO:0000318"/>
    <property type="project" value="GO_Central"/>
</dbReference>
<dbReference type="EMBL" id="AHAT01023064">
    <property type="status" value="NOT_ANNOTATED_CDS"/>
    <property type="molecule type" value="Genomic_DNA"/>
</dbReference>
<evidence type="ECO:0000256" key="9">
    <source>
        <dbReference type="ARBA" id="ARBA00023273"/>
    </source>
</evidence>
<evidence type="ECO:0000256" key="3">
    <source>
        <dbReference type="ARBA" id="ARBA00004496"/>
    </source>
</evidence>